<dbReference type="EMBL" id="PEVC01000019">
    <property type="protein sequence ID" value="PIV01533.1"/>
    <property type="molecule type" value="Genomic_DNA"/>
</dbReference>
<accession>A0A2M7BEK4</accession>
<comment type="similarity">
    <text evidence="1 2">Belongs to the phD/YefM antitoxin family.</text>
</comment>
<comment type="function">
    <text evidence="2">Antitoxin component of a type II toxin-antitoxin (TA) system.</text>
</comment>
<comment type="caution">
    <text evidence="3">The sequence shown here is derived from an EMBL/GenBank/DDBJ whole genome shotgun (WGS) entry which is preliminary data.</text>
</comment>
<gene>
    <name evidence="3" type="ORF">COS54_00855</name>
</gene>
<dbReference type="Proteomes" id="UP000229631">
    <property type="component" value="Unassembled WGS sequence"/>
</dbReference>
<dbReference type="AlphaFoldDB" id="A0A2M7BEK4"/>
<sequence length="79" mass="8857">MDTISISQLKANPSKAISSAGDYPLIVKNRGVTKAYIVGKELFEKFVSCIENYLDKKAVQETDFREGKNFDQVAKELNI</sequence>
<evidence type="ECO:0000313" key="3">
    <source>
        <dbReference type="EMBL" id="PIV01533.1"/>
    </source>
</evidence>
<evidence type="ECO:0000313" key="4">
    <source>
        <dbReference type="Proteomes" id="UP000229631"/>
    </source>
</evidence>
<organism evidence="3 4">
    <name type="scientific">Candidatus Shapirobacteria bacterium CG03_land_8_20_14_0_80_39_12</name>
    <dbReference type="NCBI Taxonomy" id="1974879"/>
    <lineage>
        <taxon>Bacteria</taxon>
        <taxon>Candidatus Shapironibacteriota</taxon>
    </lineage>
</organism>
<evidence type="ECO:0000256" key="2">
    <source>
        <dbReference type="RuleBase" id="RU362080"/>
    </source>
</evidence>
<dbReference type="InterPro" id="IPR036165">
    <property type="entry name" value="YefM-like_sf"/>
</dbReference>
<protein>
    <recommendedName>
        <fullName evidence="2">Antitoxin</fullName>
    </recommendedName>
</protein>
<dbReference type="SUPFAM" id="SSF143120">
    <property type="entry name" value="YefM-like"/>
    <property type="match status" value="1"/>
</dbReference>
<proteinExistence type="inferred from homology"/>
<dbReference type="Pfam" id="PF02604">
    <property type="entry name" value="PhdYeFM_antitox"/>
    <property type="match status" value="1"/>
</dbReference>
<dbReference type="InterPro" id="IPR006442">
    <property type="entry name" value="Antitoxin_Phd/YefM"/>
</dbReference>
<name>A0A2M7BEK4_9BACT</name>
<evidence type="ECO:0000256" key="1">
    <source>
        <dbReference type="ARBA" id="ARBA00009981"/>
    </source>
</evidence>
<reference evidence="4" key="1">
    <citation type="submission" date="2017-09" db="EMBL/GenBank/DDBJ databases">
        <title>Depth-based differentiation of microbial function through sediment-hosted aquifers and enrichment of novel symbionts in the deep terrestrial subsurface.</title>
        <authorList>
            <person name="Probst A.J."/>
            <person name="Ladd B."/>
            <person name="Jarett J.K."/>
            <person name="Geller-Mcgrath D.E."/>
            <person name="Sieber C.M.K."/>
            <person name="Emerson J.B."/>
            <person name="Anantharaman K."/>
            <person name="Thomas B.C."/>
            <person name="Malmstrom R."/>
            <person name="Stieglmeier M."/>
            <person name="Klingl A."/>
            <person name="Woyke T."/>
            <person name="Ryan C.M."/>
            <person name="Banfield J.F."/>
        </authorList>
    </citation>
    <scope>NUCLEOTIDE SEQUENCE [LARGE SCALE GENOMIC DNA]</scope>
</reference>